<evidence type="ECO:0000256" key="8">
    <source>
        <dbReference type="SAM" id="Phobius"/>
    </source>
</evidence>
<comment type="similarity">
    <text evidence="2">Belongs to the resistance-nodulation-cell division (RND) (TC 2.A.6) family. MmpL subfamily.</text>
</comment>
<feature type="transmembrane region" description="Helical" evidence="8">
    <location>
        <begin position="167"/>
        <end position="185"/>
    </location>
</feature>
<reference evidence="10 11" key="1">
    <citation type="journal article" date="2015" name="Stand. Genomic Sci.">
        <title>Genomic Encyclopedia of Bacterial and Archaeal Type Strains, Phase III: the genomes of soil and plant-associated and newly described type strains.</title>
        <authorList>
            <person name="Whitman W.B."/>
            <person name="Woyke T."/>
            <person name="Klenk H.P."/>
            <person name="Zhou Y."/>
            <person name="Lilburn T.G."/>
            <person name="Beck B.J."/>
            <person name="De Vos P."/>
            <person name="Vandamme P."/>
            <person name="Eisen J.A."/>
            <person name="Garrity G."/>
            <person name="Hugenholtz P."/>
            <person name="Kyrpides N.C."/>
        </authorList>
    </citation>
    <scope>NUCLEOTIDE SEQUENCE [LARGE SCALE GENOMIC DNA]</scope>
    <source>
        <strain evidence="10 11">VKM Ac-2538</strain>
    </source>
</reference>
<keyword evidence="11" id="KW-1185">Reference proteome</keyword>
<dbReference type="Gene3D" id="1.20.1640.10">
    <property type="entry name" value="Multidrug efflux transporter AcrB transmembrane domain"/>
    <property type="match status" value="2"/>
</dbReference>
<evidence type="ECO:0000256" key="4">
    <source>
        <dbReference type="ARBA" id="ARBA00022692"/>
    </source>
</evidence>
<evidence type="ECO:0000256" key="2">
    <source>
        <dbReference type="ARBA" id="ARBA00010157"/>
    </source>
</evidence>
<dbReference type="Pfam" id="PF03176">
    <property type="entry name" value="MMPL"/>
    <property type="match status" value="2"/>
</dbReference>
<feature type="domain" description="SSD" evidence="9">
    <location>
        <begin position="228"/>
        <end position="320"/>
    </location>
</feature>
<evidence type="ECO:0000259" key="9">
    <source>
        <dbReference type="PROSITE" id="PS50156"/>
    </source>
</evidence>
<evidence type="ECO:0000313" key="11">
    <source>
        <dbReference type="Proteomes" id="UP000295818"/>
    </source>
</evidence>
<proteinExistence type="inferred from homology"/>
<comment type="subcellular location">
    <subcellularLocation>
        <location evidence="1">Cell membrane</location>
        <topology evidence="1">Multi-pass membrane protein</topology>
    </subcellularLocation>
</comment>
<feature type="transmembrane region" description="Helical" evidence="8">
    <location>
        <begin position="192"/>
        <end position="216"/>
    </location>
</feature>
<evidence type="ECO:0000256" key="6">
    <source>
        <dbReference type="ARBA" id="ARBA00023136"/>
    </source>
</evidence>
<name>A0ABY2BVJ5_9ACTN</name>
<organism evidence="10 11">
    <name type="scientific">Kribbella orskensis</name>
    <dbReference type="NCBI Taxonomy" id="2512216"/>
    <lineage>
        <taxon>Bacteria</taxon>
        <taxon>Bacillati</taxon>
        <taxon>Actinomycetota</taxon>
        <taxon>Actinomycetes</taxon>
        <taxon>Propionibacteriales</taxon>
        <taxon>Kribbellaceae</taxon>
        <taxon>Kribbella</taxon>
    </lineage>
</organism>
<feature type="transmembrane region" description="Helical" evidence="8">
    <location>
        <begin position="369"/>
        <end position="389"/>
    </location>
</feature>
<dbReference type="RefSeq" id="WP_132333292.1">
    <property type="nucleotide sequence ID" value="NZ_SLWM01000001.1"/>
</dbReference>
<protein>
    <submittedName>
        <fullName evidence="10">RND superfamily putative drug exporter</fullName>
    </submittedName>
</protein>
<accession>A0ABY2BVJ5</accession>
<feature type="transmembrane region" description="Helical" evidence="8">
    <location>
        <begin position="16"/>
        <end position="37"/>
    </location>
</feature>
<dbReference type="Proteomes" id="UP000295818">
    <property type="component" value="Unassembled WGS sequence"/>
</dbReference>
<evidence type="ECO:0000256" key="5">
    <source>
        <dbReference type="ARBA" id="ARBA00022989"/>
    </source>
</evidence>
<dbReference type="SUPFAM" id="SSF82866">
    <property type="entry name" value="Multidrug efflux transporter AcrB transmembrane domain"/>
    <property type="match status" value="2"/>
</dbReference>
<feature type="transmembrane region" description="Helical" evidence="8">
    <location>
        <begin position="549"/>
        <end position="574"/>
    </location>
</feature>
<keyword evidence="4 8" id="KW-0812">Transmembrane</keyword>
<dbReference type="PANTHER" id="PTHR33406">
    <property type="entry name" value="MEMBRANE PROTEIN MJ1562-RELATED"/>
    <property type="match status" value="1"/>
</dbReference>
<dbReference type="InterPro" id="IPR004869">
    <property type="entry name" value="MMPL_dom"/>
</dbReference>
<keyword evidence="3" id="KW-1003">Cell membrane</keyword>
<evidence type="ECO:0000313" key="10">
    <source>
        <dbReference type="EMBL" id="TCO32326.1"/>
    </source>
</evidence>
<dbReference type="PROSITE" id="PS50156">
    <property type="entry name" value="SSD"/>
    <property type="match status" value="1"/>
</dbReference>
<gene>
    <name evidence="10" type="ORF">EV644_101970</name>
</gene>
<feature type="transmembrane region" description="Helical" evidence="8">
    <location>
        <begin position="661"/>
        <end position="684"/>
    </location>
</feature>
<keyword evidence="5 8" id="KW-1133">Transmembrane helix</keyword>
<feature type="region of interest" description="Disordered" evidence="7">
    <location>
        <begin position="716"/>
        <end position="736"/>
    </location>
</feature>
<evidence type="ECO:0000256" key="3">
    <source>
        <dbReference type="ARBA" id="ARBA00022475"/>
    </source>
</evidence>
<dbReference type="PANTHER" id="PTHR33406:SF11">
    <property type="entry name" value="MEMBRANE PROTEIN SCO6666-RELATED"/>
    <property type="match status" value="1"/>
</dbReference>
<dbReference type="InterPro" id="IPR000731">
    <property type="entry name" value="SSD"/>
</dbReference>
<feature type="transmembrane region" description="Helical" evidence="8">
    <location>
        <begin position="269"/>
        <end position="287"/>
    </location>
</feature>
<feature type="transmembrane region" description="Helical" evidence="8">
    <location>
        <begin position="638"/>
        <end position="655"/>
    </location>
</feature>
<comment type="caution">
    <text evidence="10">The sequence shown here is derived from an EMBL/GenBank/DDBJ whole genome shotgun (WGS) entry which is preliminary data.</text>
</comment>
<evidence type="ECO:0000256" key="1">
    <source>
        <dbReference type="ARBA" id="ARBA00004651"/>
    </source>
</evidence>
<keyword evidence="6 8" id="KW-0472">Membrane</keyword>
<feature type="transmembrane region" description="Helical" evidence="8">
    <location>
        <begin position="222"/>
        <end position="242"/>
    </location>
</feature>
<feature type="transmembrane region" description="Helical" evidence="8">
    <location>
        <begin position="523"/>
        <end position="542"/>
    </location>
</feature>
<sequence length="736" mass="75199">MKALARTVYQWRRATLIGWIVALVGLAVVAVGIGSAFTDTTDIPDSESATAYSVLAEAGGGQAATTTGNIVWHSTGAAINSPVVRTEITALVDRVRDIPGVRQVVSPYDAAGAGQLNASASTAYARVVLNAGADVEPAKEAAEQAQSASLEVHTGGQAFIEQPAPSHGTEVVGILAALAILLLVFRSMWAALLPIITGVVGVGASMLLVVLGAHVVDLSATSLTMGALIGLGVGIDYALFIVNRYRKAVLSGASVPDAIQQALDTSGRAVIFAGITVVVALLGMFLVNLDVLTGMGQAAAVTVLLTVAAAITLLPALLGILGHKVLSRRQRRALAADTGDGDAGAVSRQRRPGLAGRWAQLVQRAPRRVGAVALLVLVGLAAPVASMRVGDADASSDPAGSQSRAYSEVMADTFGAGIDAPLLLVARTPDAAAAAAFSSLMSDVKTVEGVAAVTAAPAGAGQRIAVATVTPTTSAQAKETADLVSDLRENVIPAANEGTGLQVFVGGTTATAIDLGDALMGKLPLYLGLVALLGFLLLALAFRSVLVPLVGALSNLATILVGLGAITAIFQFGWGSGLIGVGDGAPVMYIVPVIIVGVVFGLSMDYQVFLVSRMHEEWTHTRDNTRAVRVGMVETGKVIAAAAAIMLCVFASFSFSGERIVSAIGIGLAIAVLIDAFVMRLTLLPALMTLIGRRNWSYPAWAERITPRLSIEGPDAESAVAPDAEPVAAGQSRTGS</sequence>
<dbReference type="InterPro" id="IPR050545">
    <property type="entry name" value="Mycobact_MmpL"/>
</dbReference>
<feature type="transmembrane region" description="Helical" evidence="8">
    <location>
        <begin position="299"/>
        <end position="322"/>
    </location>
</feature>
<feature type="transmembrane region" description="Helical" evidence="8">
    <location>
        <begin position="586"/>
        <end position="604"/>
    </location>
</feature>
<dbReference type="EMBL" id="SLWM01000001">
    <property type="protein sequence ID" value="TCO32326.1"/>
    <property type="molecule type" value="Genomic_DNA"/>
</dbReference>
<evidence type="ECO:0000256" key="7">
    <source>
        <dbReference type="SAM" id="MobiDB-lite"/>
    </source>
</evidence>